<dbReference type="PANTHER" id="PTHR11831">
    <property type="entry name" value="30S 40S RIBOSOMAL PROTEIN"/>
    <property type="match status" value="1"/>
</dbReference>
<dbReference type="EMBL" id="MH917293">
    <property type="protein sequence ID" value="QES94799.1"/>
    <property type="molecule type" value="Genomic_DNA"/>
</dbReference>
<gene>
    <name evidence="8" type="primary">rps4</name>
</gene>
<name>A0A5J6DU05_9CHLO</name>
<dbReference type="Pfam" id="PF01479">
    <property type="entry name" value="S4"/>
    <property type="match status" value="1"/>
</dbReference>
<geneLocation type="mitochondrion" evidence="8"/>
<dbReference type="GO" id="GO:0003735">
    <property type="term" value="F:structural constituent of ribosome"/>
    <property type="evidence" value="ECO:0007669"/>
    <property type="project" value="TreeGrafter"/>
</dbReference>
<dbReference type="InterPro" id="IPR002942">
    <property type="entry name" value="S4_RNA-bd"/>
</dbReference>
<evidence type="ECO:0000256" key="5">
    <source>
        <dbReference type="ARBA" id="ARBA00023274"/>
    </source>
</evidence>
<accession>A0A5J6DU05</accession>
<dbReference type="AlphaFoldDB" id="A0A5J6DU05"/>
<evidence type="ECO:0000256" key="6">
    <source>
        <dbReference type="PROSITE-ProRule" id="PRU00182"/>
    </source>
</evidence>
<dbReference type="SMART" id="SM00363">
    <property type="entry name" value="S4"/>
    <property type="match status" value="1"/>
</dbReference>
<dbReference type="Gene3D" id="1.10.1050.10">
    <property type="entry name" value="Ribosomal Protein S4 Delta 41, Chain A, domain 1"/>
    <property type="match status" value="1"/>
</dbReference>
<dbReference type="PROSITE" id="PS50889">
    <property type="entry name" value="S4"/>
    <property type="match status" value="1"/>
</dbReference>
<proteinExistence type="inferred from homology"/>
<dbReference type="CDD" id="cd00165">
    <property type="entry name" value="S4"/>
    <property type="match status" value="1"/>
</dbReference>
<evidence type="ECO:0000259" key="7">
    <source>
        <dbReference type="SMART" id="SM00363"/>
    </source>
</evidence>
<dbReference type="InterPro" id="IPR022801">
    <property type="entry name" value="Ribosomal_uS4"/>
</dbReference>
<evidence type="ECO:0000256" key="2">
    <source>
        <dbReference type="ARBA" id="ARBA00022730"/>
    </source>
</evidence>
<dbReference type="InterPro" id="IPR036986">
    <property type="entry name" value="S4_RNA-bd_sf"/>
</dbReference>
<keyword evidence="5" id="KW-0687">Ribonucleoprotein</keyword>
<evidence type="ECO:0000256" key="3">
    <source>
        <dbReference type="ARBA" id="ARBA00022884"/>
    </source>
</evidence>
<evidence type="ECO:0000256" key="4">
    <source>
        <dbReference type="ARBA" id="ARBA00022980"/>
    </source>
</evidence>
<evidence type="ECO:0000313" key="8">
    <source>
        <dbReference type="EMBL" id="QES94799.1"/>
    </source>
</evidence>
<feature type="domain" description="RNA-binding S4" evidence="7">
    <location>
        <begin position="184"/>
        <end position="246"/>
    </location>
</feature>
<dbReference type="GO" id="GO:0019843">
    <property type="term" value="F:rRNA binding"/>
    <property type="evidence" value="ECO:0007669"/>
    <property type="project" value="UniProtKB-KW"/>
</dbReference>
<sequence>MLKKPLNKKRYPFLQASFPENPFFFKKLNRKTIKLNRISNKKGLTNRIRKIQKNIIEQETVTKIKNTLSTQNYGTVENLQQIHNFIKPDLLKHTKNKTNTTDKSKKPDSVISKYTFSLEQLKQEFYKKQSQYSKSSVFKTLLEERKKCSIVYGCLNEKQIQKLFLQAKKFNGKFDENFIKIVESRLDVALFRIAFFPTIFCARQWINHKHILVNNSVINLPGYQLKSGDVITVAPDKRDALKRRICDFLAEKIKIRDFHYLLRIKTFYTIIKNCTFLRDTQSVKIKEKPLETQNKIRFKKMIRKITGTFSSLNRIEKCLPKIFSFFSQKRQQLLPFLKIRNLFTSARPLRQRVGAFKISGMKPLNLEVCYKNMVAIVLYSPQKVALPASIDLHLIAKTIQ</sequence>
<protein>
    <submittedName>
        <fullName evidence="8">Ribosomal protein S4</fullName>
    </submittedName>
</protein>
<organism evidence="8">
    <name type="scientific">Trebouxia lynnae</name>
    <dbReference type="NCBI Taxonomy" id="1825957"/>
    <lineage>
        <taxon>Eukaryota</taxon>
        <taxon>Viridiplantae</taxon>
        <taxon>Chlorophyta</taxon>
        <taxon>core chlorophytes</taxon>
        <taxon>Trebouxiophyceae</taxon>
        <taxon>Trebouxiales</taxon>
        <taxon>Trebouxiaceae</taxon>
        <taxon>Trebouxia</taxon>
    </lineage>
</organism>
<keyword evidence="2" id="KW-0699">rRNA-binding</keyword>
<reference evidence="8" key="1">
    <citation type="journal article" date="2019" name="Sci. Rep.">
        <title>Dynamic evolution of mitochondrial genomes in Trebouxiophyceae, including the first completely assembled mtDNA from a lichen-symbiont microalga (Trebouxia sp. TR9).</title>
        <authorList>
            <person name="Martinez-Alberola F."/>
            <person name="Barreno E."/>
            <person name="Casano L.M."/>
            <person name="Gasulla F."/>
            <person name="Molins A."/>
            <person name="del Campo E.M."/>
        </authorList>
    </citation>
    <scope>NUCLEOTIDE SEQUENCE</scope>
</reference>
<keyword evidence="3 6" id="KW-0694">RNA-binding</keyword>
<evidence type="ECO:0000256" key="1">
    <source>
        <dbReference type="ARBA" id="ARBA00007465"/>
    </source>
</evidence>
<dbReference type="GO" id="GO:0015935">
    <property type="term" value="C:small ribosomal subunit"/>
    <property type="evidence" value="ECO:0007669"/>
    <property type="project" value="TreeGrafter"/>
</dbReference>
<dbReference type="PANTHER" id="PTHR11831:SF4">
    <property type="entry name" value="SMALL RIBOSOMAL SUBUNIT PROTEIN US4M"/>
    <property type="match status" value="1"/>
</dbReference>
<keyword evidence="4 8" id="KW-0689">Ribosomal protein</keyword>
<dbReference type="GO" id="GO:0042274">
    <property type="term" value="P:ribosomal small subunit biogenesis"/>
    <property type="evidence" value="ECO:0007669"/>
    <property type="project" value="TreeGrafter"/>
</dbReference>
<dbReference type="SUPFAM" id="SSF55174">
    <property type="entry name" value="Alpha-L RNA-binding motif"/>
    <property type="match status" value="1"/>
</dbReference>
<dbReference type="Gene3D" id="3.10.290.10">
    <property type="entry name" value="RNA-binding S4 domain"/>
    <property type="match status" value="1"/>
</dbReference>
<keyword evidence="8" id="KW-0496">Mitochondrion</keyword>
<comment type="similarity">
    <text evidence="1">Belongs to the universal ribosomal protein uS4 family.</text>
</comment>